<keyword evidence="5" id="KW-1185">Reference proteome</keyword>
<dbReference type="EMBL" id="CP089983">
    <property type="protein sequence ID" value="WXB10468.1"/>
    <property type="molecule type" value="Genomic_DNA"/>
</dbReference>
<feature type="transmembrane region" description="Helical" evidence="2">
    <location>
        <begin position="292"/>
        <end position="311"/>
    </location>
</feature>
<evidence type="ECO:0008006" key="6">
    <source>
        <dbReference type="Google" id="ProtNLM"/>
    </source>
</evidence>
<feature type="compositionally biased region" description="Pro residues" evidence="1">
    <location>
        <begin position="190"/>
        <end position="204"/>
    </location>
</feature>
<feature type="region of interest" description="Disordered" evidence="1">
    <location>
        <begin position="172"/>
        <end position="208"/>
    </location>
</feature>
<keyword evidence="2" id="KW-0812">Transmembrane</keyword>
<evidence type="ECO:0000256" key="2">
    <source>
        <dbReference type="SAM" id="Phobius"/>
    </source>
</evidence>
<dbReference type="RefSeq" id="WP_394840142.1">
    <property type="nucleotide sequence ID" value="NZ_CP089929.1"/>
</dbReference>
<evidence type="ECO:0000313" key="4">
    <source>
        <dbReference type="EMBL" id="WXB10468.1"/>
    </source>
</evidence>
<keyword evidence="2" id="KW-1133">Transmembrane helix</keyword>
<gene>
    <name evidence="4" type="ORF">LVJ94_24975</name>
</gene>
<organism evidence="4 5">
    <name type="scientific">Pendulispora rubella</name>
    <dbReference type="NCBI Taxonomy" id="2741070"/>
    <lineage>
        <taxon>Bacteria</taxon>
        <taxon>Pseudomonadati</taxon>
        <taxon>Myxococcota</taxon>
        <taxon>Myxococcia</taxon>
        <taxon>Myxococcales</taxon>
        <taxon>Sorangiineae</taxon>
        <taxon>Pendulisporaceae</taxon>
        <taxon>Pendulispora</taxon>
    </lineage>
</organism>
<dbReference type="Proteomes" id="UP001374803">
    <property type="component" value="Chromosome"/>
</dbReference>
<feature type="chain" id="PRO_5045270325" description="PEGA domain-containing protein" evidence="3">
    <location>
        <begin position="28"/>
        <end position="338"/>
    </location>
</feature>
<reference evidence="4" key="1">
    <citation type="submission" date="2021-12" db="EMBL/GenBank/DDBJ databases">
        <title>Discovery of the Pendulisporaceae a myxobacterial family with distinct sporulation behavior and unique specialized metabolism.</title>
        <authorList>
            <person name="Garcia R."/>
            <person name="Popoff A."/>
            <person name="Bader C.D."/>
            <person name="Loehr J."/>
            <person name="Walesch S."/>
            <person name="Walt C."/>
            <person name="Boldt J."/>
            <person name="Bunk B."/>
            <person name="Haeckl F.J.F.P.J."/>
            <person name="Gunesch A.P."/>
            <person name="Birkelbach J."/>
            <person name="Nuebel U."/>
            <person name="Pietschmann T."/>
            <person name="Bach T."/>
            <person name="Mueller R."/>
        </authorList>
    </citation>
    <scope>NUCLEOTIDE SEQUENCE</scope>
    <source>
        <strain evidence="4">MSr11367</strain>
    </source>
</reference>
<feature type="signal peptide" evidence="3">
    <location>
        <begin position="1"/>
        <end position="27"/>
    </location>
</feature>
<evidence type="ECO:0000313" key="5">
    <source>
        <dbReference type="Proteomes" id="UP001374803"/>
    </source>
</evidence>
<keyword evidence="3" id="KW-0732">Signal</keyword>
<feature type="region of interest" description="Disordered" evidence="1">
    <location>
        <begin position="23"/>
        <end position="47"/>
    </location>
</feature>
<evidence type="ECO:0000256" key="3">
    <source>
        <dbReference type="SAM" id="SignalP"/>
    </source>
</evidence>
<evidence type="ECO:0000256" key="1">
    <source>
        <dbReference type="SAM" id="MobiDB-lite"/>
    </source>
</evidence>
<keyword evidence="2" id="KW-0472">Membrane</keyword>
<feature type="compositionally biased region" description="Basic and acidic residues" evidence="1">
    <location>
        <begin position="36"/>
        <end position="45"/>
    </location>
</feature>
<accession>A0ABZ2LKT3</accession>
<protein>
    <recommendedName>
        <fullName evidence="6">PEGA domain-containing protein</fullName>
    </recommendedName>
</protein>
<proteinExistence type="predicted"/>
<sequence length="338" mass="36025">MIAFRRHLAWLLLAASFTAFDPSSARAQPTAPSANEQREAAEHNKRGLAAVRRADVETARIEFLQSYAVVPSHKTLWNLLLAEMDSNRPLEALRHLKKYLADPAAEPKKKERAKGLMAELNVRVGHLVVEAPDGVVILVDGTSVSNEERKERIDVTAGKHVVEAAFETGHQRREVDAPAGQDTAVTFDAPPKPPPPLVVSPSPAPEKVARASESPMPVESSHGIGPPPTATLIFGGIAVVALATGMGFSLAAQSQKDEVVTNITTCFNPGSAECSHVRDAEDTGRRNATIGWIAYGATGAWLIAGGLVWAFSPRPRERAQVVPAAGPGVAGVRVQTTF</sequence>
<feature type="compositionally biased region" description="Polar residues" evidence="1">
    <location>
        <begin position="25"/>
        <end position="35"/>
    </location>
</feature>
<name>A0ABZ2LKT3_9BACT</name>